<reference evidence="2" key="2">
    <citation type="submission" date="2020-05" db="EMBL/GenBank/DDBJ databases">
        <authorList>
            <person name="Kim H.-S."/>
            <person name="Proctor R.H."/>
            <person name="Brown D.W."/>
        </authorList>
    </citation>
    <scope>NUCLEOTIDE SEQUENCE</scope>
    <source>
        <strain evidence="2">NRRL 22465</strain>
    </source>
</reference>
<dbReference type="PANTHER" id="PTHR37538">
    <property type="entry name" value="BTB DOMAIN-CONTAINING PROTEIN"/>
    <property type="match status" value="1"/>
</dbReference>
<proteinExistence type="predicted"/>
<evidence type="ECO:0000313" key="2">
    <source>
        <dbReference type="EMBL" id="KAF4973181.1"/>
    </source>
</evidence>
<evidence type="ECO:0008006" key="4">
    <source>
        <dbReference type="Google" id="ProtNLM"/>
    </source>
</evidence>
<gene>
    <name evidence="2" type="ORF">FZEAL_9398</name>
</gene>
<dbReference type="PANTHER" id="PTHR37538:SF1">
    <property type="entry name" value="BTB DOMAIN-CONTAINING PROTEIN"/>
    <property type="match status" value="1"/>
</dbReference>
<feature type="compositionally biased region" description="Low complexity" evidence="1">
    <location>
        <begin position="13"/>
        <end position="24"/>
    </location>
</feature>
<evidence type="ECO:0000256" key="1">
    <source>
        <dbReference type="SAM" id="MobiDB-lite"/>
    </source>
</evidence>
<comment type="caution">
    <text evidence="2">The sequence shown here is derived from an EMBL/GenBank/DDBJ whole genome shotgun (WGS) entry which is preliminary data.</text>
</comment>
<dbReference type="AlphaFoldDB" id="A0A8H4UBE4"/>
<keyword evidence="3" id="KW-1185">Reference proteome</keyword>
<accession>A0A8H4UBE4</accession>
<feature type="compositionally biased region" description="Low complexity" evidence="1">
    <location>
        <begin position="41"/>
        <end position="54"/>
    </location>
</feature>
<protein>
    <recommendedName>
        <fullName evidence="4">BTB domain-containing protein</fullName>
    </recommendedName>
</protein>
<dbReference type="Proteomes" id="UP000635477">
    <property type="component" value="Unassembled WGS sequence"/>
</dbReference>
<sequence>MTLTHKTTQDGNSLTLASSSMATTRKMKLDPEEEESVQAIPKATPKKSASPSKSPYVGATMKLQFDDKIVVRIPQSFIKKHPKFAAHFTDRQIDLSDMTENQAHILVHYLYTGKYQPLEPQGSSAAEKRAKAFAISLWVYSNAIEYDLEHLAALAAIELTKLGAKLTFLEIVRIIDREEFQLEEHEVWLAGYLAERADMSYEPISEGDAKALRAGIGERRTLVNLLLETIVDLKLELQRNRVTQGGPKV</sequence>
<feature type="compositionally biased region" description="Polar residues" evidence="1">
    <location>
        <begin position="1"/>
        <end position="12"/>
    </location>
</feature>
<name>A0A8H4UBE4_9HYPO</name>
<evidence type="ECO:0000313" key="3">
    <source>
        <dbReference type="Proteomes" id="UP000635477"/>
    </source>
</evidence>
<dbReference type="OrthoDB" id="3594103at2759"/>
<feature type="region of interest" description="Disordered" evidence="1">
    <location>
        <begin position="1"/>
        <end position="54"/>
    </location>
</feature>
<dbReference type="EMBL" id="JABEYC010000870">
    <property type="protein sequence ID" value="KAF4973181.1"/>
    <property type="molecule type" value="Genomic_DNA"/>
</dbReference>
<reference evidence="2" key="1">
    <citation type="journal article" date="2020" name="BMC Genomics">
        <title>Correction to: Identification and distribution of gene clusters required for synthesis of sphingolipid metabolism inhibitors in diverse species of the filamentous fungus Fusarium.</title>
        <authorList>
            <person name="Kim H.S."/>
            <person name="Lohmar J.M."/>
            <person name="Busman M."/>
            <person name="Brown D.W."/>
            <person name="Naumann T.A."/>
            <person name="Divon H.H."/>
            <person name="Lysoe E."/>
            <person name="Uhlig S."/>
            <person name="Proctor R.H."/>
        </authorList>
    </citation>
    <scope>NUCLEOTIDE SEQUENCE</scope>
    <source>
        <strain evidence="2">NRRL 22465</strain>
    </source>
</reference>
<organism evidence="2 3">
    <name type="scientific">Fusarium zealandicum</name>
    <dbReference type="NCBI Taxonomy" id="1053134"/>
    <lineage>
        <taxon>Eukaryota</taxon>
        <taxon>Fungi</taxon>
        <taxon>Dikarya</taxon>
        <taxon>Ascomycota</taxon>
        <taxon>Pezizomycotina</taxon>
        <taxon>Sordariomycetes</taxon>
        <taxon>Hypocreomycetidae</taxon>
        <taxon>Hypocreales</taxon>
        <taxon>Nectriaceae</taxon>
        <taxon>Fusarium</taxon>
        <taxon>Fusarium staphyleae species complex</taxon>
    </lineage>
</organism>